<sequence>MEKELAGIATRRERWRVQGRRGRVHPNLERDTMDCTSFVFKLLQFMSLANPNMTEWAEWSGCEGLHGEATSITPSDGTTQTLYTPRRSTSATVSTGLTSSHMHLQIAPDPHVACLSPLPPSPSRAPPRLRQSVPHTPAETGDVALLEPGRLSRATVSSSTTWWNLSRNGSAAGLILFSYLLIRFFVPLGTDNPQSRRPRRPPTCCNSRPSIRDDTHDGMTAEKLLVRVTMANASMVCTDKTGTLTQNVTVVTGSGSARTNAAEETGVAVAAFWVCCFRDCFWDCFDDACFDAYANEETPERLLDRPFIEVKHSTAFEDTDPDTRVLRVQDRDRAAQFHQGAWVGGVRGVRAAAAGRVVQMIPFSFSSERKAMGVVVKLPPGHGGRVYLKGASEILTKRSPYNDELTLTCDLTLISIIGIEDPLREDVQEAVANCIMAGVSVTETMCTGDNGSWTFFPPTQLNDREKSEVVPRLQVLARSSPKDKKIPVQNDGPALIAPQMLGSQWASRRDSSQRTSNIILMDNNFAFQPP</sequence>
<keyword evidence="3" id="KW-0460">Magnesium</keyword>
<evidence type="ECO:0000256" key="3">
    <source>
        <dbReference type="ARBA" id="ARBA00022842"/>
    </source>
</evidence>
<dbReference type="GO" id="GO:0006874">
    <property type="term" value="P:intracellular calcium ion homeostasis"/>
    <property type="evidence" value="ECO:0007669"/>
    <property type="project" value="TreeGrafter"/>
</dbReference>
<dbReference type="Gene3D" id="3.40.50.1000">
    <property type="entry name" value="HAD superfamily/HAD-like"/>
    <property type="match status" value="1"/>
</dbReference>
<dbReference type="Proteomes" id="UP000294933">
    <property type="component" value="Unassembled WGS sequence"/>
</dbReference>
<dbReference type="PROSITE" id="PS00154">
    <property type="entry name" value="ATPASE_E1_E2"/>
    <property type="match status" value="1"/>
</dbReference>
<accession>A0A4Y7PUM5</accession>
<keyword evidence="5" id="KW-0472">Membrane</keyword>
<dbReference type="InterPro" id="IPR018303">
    <property type="entry name" value="ATPase_P-typ_P_site"/>
</dbReference>
<dbReference type="PANTHER" id="PTHR24093:SF369">
    <property type="entry name" value="CALCIUM-TRANSPORTING ATPASE"/>
    <property type="match status" value="1"/>
</dbReference>
<dbReference type="GO" id="GO:0012505">
    <property type="term" value="C:endomembrane system"/>
    <property type="evidence" value="ECO:0007669"/>
    <property type="project" value="UniProtKB-SubCell"/>
</dbReference>
<dbReference type="InterPro" id="IPR036412">
    <property type="entry name" value="HAD-like_sf"/>
</dbReference>
<name>A0A4Y7PUM5_9AGAM</name>
<dbReference type="InterPro" id="IPR023299">
    <property type="entry name" value="ATPase_P-typ_cyto_dom_N"/>
</dbReference>
<dbReference type="STRING" id="50990.A0A4Y7PUM5"/>
<evidence type="ECO:0000256" key="5">
    <source>
        <dbReference type="ARBA" id="ARBA00023136"/>
    </source>
</evidence>
<dbReference type="OrthoDB" id="3352408at2759"/>
<evidence type="ECO:0000256" key="4">
    <source>
        <dbReference type="ARBA" id="ARBA00022989"/>
    </source>
</evidence>
<dbReference type="InterPro" id="IPR023214">
    <property type="entry name" value="HAD_sf"/>
</dbReference>
<dbReference type="EMBL" id="ML170206">
    <property type="protein sequence ID" value="TDL18572.1"/>
    <property type="molecule type" value="Genomic_DNA"/>
</dbReference>
<comment type="subcellular location">
    <subcellularLocation>
        <location evidence="1">Endomembrane system</location>
        <topology evidence="1">Multi-pass membrane protein</topology>
    </subcellularLocation>
</comment>
<keyword evidence="4" id="KW-1133">Transmembrane helix</keyword>
<proteinExistence type="predicted"/>
<dbReference type="AlphaFoldDB" id="A0A4Y7PUM5"/>
<evidence type="ECO:0000313" key="7">
    <source>
        <dbReference type="EMBL" id="TDL18572.1"/>
    </source>
</evidence>
<feature type="region of interest" description="Disordered" evidence="6">
    <location>
        <begin position="118"/>
        <end position="143"/>
    </location>
</feature>
<keyword evidence="8" id="KW-1185">Reference proteome</keyword>
<dbReference type="SUPFAM" id="SSF56784">
    <property type="entry name" value="HAD-like"/>
    <property type="match status" value="1"/>
</dbReference>
<dbReference type="GO" id="GO:0005886">
    <property type="term" value="C:plasma membrane"/>
    <property type="evidence" value="ECO:0007669"/>
    <property type="project" value="TreeGrafter"/>
</dbReference>
<evidence type="ECO:0000256" key="2">
    <source>
        <dbReference type="ARBA" id="ARBA00022692"/>
    </source>
</evidence>
<dbReference type="Gene3D" id="3.40.1110.10">
    <property type="entry name" value="Calcium-transporting ATPase, cytoplasmic domain N"/>
    <property type="match status" value="2"/>
</dbReference>
<gene>
    <name evidence="7" type="ORF">BD410DRAFT_880053</name>
</gene>
<dbReference type="PRINTS" id="PR00119">
    <property type="entry name" value="CATATPASE"/>
</dbReference>
<dbReference type="VEuPathDB" id="FungiDB:BD410DRAFT_880053"/>
<dbReference type="PANTHER" id="PTHR24093">
    <property type="entry name" value="CATION TRANSPORTING ATPASE"/>
    <property type="match status" value="1"/>
</dbReference>
<evidence type="ECO:0000256" key="6">
    <source>
        <dbReference type="SAM" id="MobiDB-lite"/>
    </source>
</evidence>
<dbReference type="GO" id="GO:0005388">
    <property type="term" value="F:P-type calcium transporter activity"/>
    <property type="evidence" value="ECO:0007669"/>
    <property type="project" value="TreeGrafter"/>
</dbReference>
<feature type="region of interest" description="Disordered" evidence="6">
    <location>
        <begin position="191"/>
        <end position="212"/>
    </location>
</feature>
<dbReference type="SUPFAM" id="SSF81660">
    <property type="entry name" value="Metal cation-transporting ATPase, ATP-binding domain N"/>
    <property type="match status" value="1"/>
</dbReference>
<dbReference type="GO" id="GO:0000166">
    <property type="term" value="F:nucleotide binding"/>
    <property type="evidence" value="ECO:0007669"/>
    <property type="project" value="InterPro"/>
</dbReference>
<organism evidence="7 8">
    <name type="scientific">Rickenella mellea</name>
    <dbReference type="NCBI Taxonomy" id="50990"/>
    <lineage>
        <taxon>Eukaryota</taxon>
        <taxon>Fungi</taxon>
        <taxon>Dikarya</taxon>
        <taxon>Basidiomycota</taxon>
        <taxon>Agaricomycotina</taxon>
        <taxon>Agaricomycetes</taxon>
        <taxon>Hymenochaetales</taxon>
        <taxon>Rickenellaceae</taxon>
        <taxon>Rickenella</taxon>
    </lineage>
</organism>
<protein>
    <submittedName>
        <fullName evidence="7">Uncharacterized protein</fullName>
    </submittedName>
</protein>
<evidence type="ECO:0000313" key="8">
    <source>
        <dbReference type="Proteomes" id="UP000294933"/>
    </source>
</evidence>
<evidence type="ECO:0000256" key="1">
    <source>
        <dbReference type="ARBA" id="ARBA00004127"/>
    </source>
</evidence>
<reference evidence="7 8" key="1">
    <citation type="submission" date="2018-06" db="EMBL/GenBank/DDBJ databases">
        <title>A transcriptomic atlas of mushroom development highlights an independent origin of complex multicellularity.</title>
        <authorList>
            <consortium name="DOE Joint Genome Institute"/>
            <person name="Krizsan K."/>
            <person name="Almasi E."/>
            <person name="Merenyi Z."/>
            <person name="Sahu N."/>
            <person name="Viragh M."/>
            <person name="Koszo T."/>
            <person name="Mondo S."/>
            <person name="Kiss B."/>
            <person name="Balint B."/>
            <person name="Kues U."/>
            <person name="Barry K."/>
            <person name="Hegedus J.C."/>
            <person name="Henrissat B."/>
            <person name="Johnson J."/>
            <person name="Lipzen A."/>
            <person name="Ohm R."/>
            <person name="Nagy I."/>
            <person name="Pangilinan J."/>
            <person name="Yan J."/>
            <person name="Xiong Y."/>
            <person name="Grigoriev I.V."/>
            <person name="Hibbett D.S."/>
            <person name="Nagy L.G."/>
        </authorList>
    </citation>
    <scope>NUCLEOTIDE SEQUENCE [LARGE SCALE GENOMIC DNA]</scope>
    <source>
        <strain evidence="7 8">SZMC22713</strain>
    </source>
</reference>
<keyword evidence="2" id="KW-0812">Transmembrane</keyword>